<feature type="transmembrane region" description="Helical" evidence="1">
    <location>
        <begin position="167"/>
        <end position="187"/>
    </location>
</feature>
<dbReference type="EMBL" id="JAYMYQ010000008">
    <property type="protein sequence ID" value="KAK7315560.1"/>
    <property type="molecule type" value="Genomic_DNA"/>
</dbReference>
<protein>
    <submittedName>
        <fullName evidence="2">Uncharacterized protein</fullName>
    </submittedName>
</protein>
<name>A0AAN9PWZ5_CANGL</name>
<evidence type="ECO:0000256" key="1">
    <source>
        <dbReference type="SAM" id="Phobius"/>
    </source>
</evidence>
<gene>
    <name evidence="2" type="ORF">VNO77_34113</name>
</gene>
<keyword evidence="1" id="KW-0812">Transmembrane</keyword>
<accession>A0AAN9PWZ5</accession>
<evidence type="ECO:0000313" key="2">
    <source>
        <dbReference type="EMBL" id="KAK7315560.1"/>
    </source>
</evidence>
<comment type="caution">
    <text evidence="2">The sequence shown here is derived from an EMBL/GenBank/DDBJ whole genome shotgun (WGS) entry which is preliminary data.</text>
</comment>
<keyword evidence="1" id="KW-0472">Membrane</keyword>
<dbReference type="AlphaFoldDB" id="A0AAN9PWZ5"/>
<dbReference type="Proteomes" id="UP001367508">
    <property type="component" value="Unassembled WGS sequence"/>
</dbReference>
<sequence length="230" mass="26211">MVATKAEPMSEVFFLLFLEAYLNILIQGLKIFSTQRQNLYLTRVMWNGPRVLRGVTQSFAEATTQTSSFTLSPVSAESAASGSKQSVTELRNYPSVVKFFYVCYAIVLKHVILIWWVGGPIRNVSCGWVLHFCLRFQYLYVVILVALLGFGLYSVRWGSLVFPIKVLCYIKTITCLSFECFVLISLWPMNSAGICQWLLQLVCVHDKYSDDDDDDSIAEDQFYSLLDLSR</sequence>
<organism evidence="2 3">
    <name type="scientific">Canavalia gladiata</name>
    <name type="common">Sword bean</name>
    <name type="synonym">Dolichos gladiatus</name>
    <dbReference type="NCBI Taxonomy" id="3824"/>
    <lineage>
        <taxon>Eukaryota</taxon>
        <taxon>Viridiplantae</taxon>
        <taxon>Streptophyta</taxon>
        <taxon>Embryophyta</taxon>
        <taxon>Tracheophyta</taxon>
        <taxon>Spermatophyta</taxon>
        <taxon>Magnoliopsida</taxon>
        <taxon>eudicotyledons</taxon>
        <taxon>Gunneridae</taxon>
        <taxon>Pentapetalae</taxon>
        <taxon>rosids</taxon>
        <taxon>fabids</taxon>
        <taxon>Fabales</taxon>
        <taxon>Fabaceae</taxon>
        <taxon>Papilionoideae</taxon>
        <taxon>50 kb inversion clade</taxon>
        <taxon>NPAAA clade</taxon>
        <taxon>indigoferoid/millettioid clade</taxon>
        <taxon>Phaseoleae</taxon>
        <taxon>Canavalia</taxon>
    </lineage>
</organism>
<reference evidence="2 3" key="1">
    <citation type="submission" date="2024-01" db="EMBL/GenBank/DDBJ databases">
        <title>The genomes of 5 underutilized Papilionoideae crops provide insights into root nodulation and disease resistanc.</title>
        <authorList>
            <person name="Jiang F."/>
        </authorList>
    </citation>
    <scope>NUCLEOTIDE SEQUENCE [LARGE SCALE GENOMIC DNA]</scope>
    <source>
        <strain evidence="2">LVBAO_FW01</strain>
        <tissue evidence="2">Leaves</tissue>
    </source>
</reference>
<evidence type="ECO:0000313" key="3">
    <source>
        <dbReference type="Proteomes" id="UP001367508"/>
    </source>
</evidence>
<feature type="transmembrane region" description="Helical" evidence="1">
    <location>
        <begin position="138"/>
        <end position="155"/>
    </location>
</feature>
<keyword evidence="3" id="KW-1185">Reference proteome</keyword>
<keyword evidence="1" id="KW-1133">Transmembrane helix</keyword>
<proteinExistence type="predicted"/>
<feature type="transmembrane region" description="Helical" evidence="1">
    <location>
        <begin position="99"/>
        <end position="118"/>
    </location>
</feature>
<feature type="transmembrane region" description="Helical" evidence="1">
    <location>
        <begin position="12"/>
        <end position="33"/>
    </location>
</feature>